<dbReference type="OrthoDB" id="2263392at2759"/>
<dbReference type="EMBL" id="MCGN01000002">
    <property type="protein sequence ID" value="ORZ01402.1"/>
    <property type="molecule type" value="Genomic_DNA"/>
</dbReference>
<evidence type="ECO:0000313" key="1">
    <source>
        <dbReference type="EMBL" id="ORZ01402.1"/>
    </source>
</evidence>
<keyword evidence="2" id="KW-1185">Reference proteome</keyword>
<name>A0A1X2HQ30_SYNRA</name>
<protein>
    <submittedName>
        <fullName evidence="1">Uncharacterized protein</fullName>
    </submittedName>
</protein>
<dbReference type="AlphaFoldDB" id="A0A1X2HQ30"/>
<evidence type="ECO:0000313" key="2">
    <source>
        <dbReference type="Proteomes" id="UP000242180"/>
    </source>
</evidence>
<sequence>MIVNCFEAGHHEAALDLVEAIVVSGRRPTEVVILSLFDLILRPHDVNKRWDMKTMFQAVQKAQRLLFCILETFGVKAFDCIWPLFRAADFDVSYRRKRTRQMLQEAHNGSSDEEEPYECSLTEFDNLWHLIGLCFGRRKPDPTAASLQTAGAKRRWLMVVSVLISILEQDMRERRGNNKQQGKCRLLMTIRKDLSGTRSQLDTYLDIIFAPFQFPEEGEDASLRPLCVELSGRILNMLILLSYCENYIDATALVEQSYRQFSRLDADGCTELLSMLRFPSYVSALCDMDISNSNLQDVDESWKHLRSTRMCFRVDKLLYFNTKTRPNAMRSLESIYRHATVVVMRWMSFVDERSMRYETKQGGLPQRHVTGLEENVKLQIVLHGSDSAEQWRVHIEKLMDEVILDHPGEKTNEELRDKIRKLVELNTINMTLL</sequence>
<dbReference type="OMA" id="LETKCCG"/>
<proteinExistence type="predicted"/>
<gene>
    <name evidence="1" type="ORF">BCR43DRAFT_502960</name>
</gene>
<organism evidence="1 2">
    <name type="scientific">Syncephalastrum racemosum</name>
    <name type="common">Filamentous fungus</name>
    <dbReference type="NCBI Taxonomy" id="13706"/>
    <lineage>
        <taxon>Eukaryota</taxon>
        <taxon>Fungi</taxon>
        <taxon>Fungi incertae sedis</taxon>
        <taxon>Mucoromycota</taxon>
        <taxon>Mucoromycotina</taxon>
        <taxon>Mucoromycetes</taxon>
        <taxon>Mucorales</taxon>
        <taxon>Syncephalastraceae</taxon>
        <taxon>Syncephalastrum</taxon>
    </lineage>
</organism>
<accession>A0A1X2HQ30</accession>
<comment type="caution">
    <text evidence="1">The sequence shown here is derived from an EMBL/GenBank/DDBJ whole genome shotgun (WGS) entry which is preliminary data.</text>
</comment>
<dbReference type="InParanoid" id="A0A1X2HQ30"/>
<reference evidence="1 2" key="1">
    <citation type="submission" date="2016-07" db="EMBL/GenBank/DDBJ databases">
        <title>Pervasive Adenine N6-methylation of Active Genes in Fungi.</title>
        <authorList>
            <consortium name="DOE Joint Genome Institute"/>
            <person name="Mondo S.J."/>
            <person name="Dannebaum R.O."/>
            <person name="Kuo R.C."/>
            <person name="Labutti K."/>
            <person name="Haridas S."/>
            <person name="Kuo A."/>
            <person name="Salamov A."/>
            <person name="Ahrendt S.R."/>
            <person name="Lipzen A."/>
            <person name="Sullivan W."/>
            <person name="Andreopoulos W.B."/>
            <person name="Clum A."/>
            <person name="Lindquist E."/>
            <person name="Daum C."/>
            <person name="Ramamoorthy G.K."/>
            <person name="Gryganskyi A."/>
            <person name="Culley D."/>
            <person name="Magnuson J.K."/>
            <person name="James T.Y."/>
            <person name="O'Malley M.A."/>
            <person name="Stajich J.E."/>
            <person name="Spatafora J.W."/>
            <person name="Visel A."/>
            <person name="Grigoriev I.V."/>
        </authorList>
    </citation>
    <scope>NUCLEOTIDE SEQUENCE [LARGE SCALE GENOMIC DNA]</scope>
    <source>
        <strain evidence="1 2">NRRL 2496</strain>
    </source>
</reference>
<dbReference type="Proteomes" id="UP000242180">
    <property type="component" value="Unassembled WGS sequence"/>
</dbReference>